<dbReference type="Proteomes" id="UP000216991">
    <property type="component" value="Unassembled WGS sequence"/>
</dbReference>
<protein>
    <recommendedName>
        <fullName evidence="3">Bacteriophage N4 adsorption protein A C-terminal domain-containing protein</fullName>
    </recommendedName>
</protein>
<proteinExistence type="predicted"/>
<dbReference type="EMBL" id="NOXT01000101">
    <property type="protein sequence ID" value="OYQ30145.1"/>
    <property type="molecule type" value="Genomic_DNA"/>
</dbReference>
<gene>
    <name evidence="1" type="ORF">CHU93_06755</name>
</gene>
<organism evidence="1 2">
    <name type="scientific">Sandarakinorhabdus cyanobacteriorum</name>
    <dbReference type="NCBI Taxonomy" id="1981098"/>
    <lineage>
        <taxon>Bacteria</taxon>
        <taxon>Pseudomonadati</taxon>
        <taxon>Pseudomonadota</taxon>
        <taxon>Alphaproteobacteria</taxon>
        <taxon>Sphingomonadales</taxon>
        <taxon>Sphingosinicellaceae</taxon>
        <taxon>Sandarakinorhabdus</taxon>
    </lineage>
</organism>
<reference evidence="1 2" key="1">
    <citation type="submission" date="2017-07" db="EMBL/GenBank/DDBJ databases">
        <title>Sandarakinorhabdus cyanobacteriorum sp. nov., a novel bacterium isolated from cyanobacterial aggregates in a eutrophic lake.</title>
        <authorList>
            <person name="Cai H."/>
        </authorList>
    </citation>
    <scope>NUCLEOTIDE SEQUENCE [LARGE SCALE GENOMIC DNA]</scope>
    <source>
        <strain evidence="1 2">TH057</strain>
    </source>
</reference>
<name>A0A255YNH2_9SPHN</name>
<evidence type="ECO:0000313" key="2">
    <source>
        <dbReference type="Proteomes" id="UP000216991"/>
    </source>
</evidence>
<dbReference type="AlphaFoldDB" id="A0A255YNH2"/>
<keyword evidence="2" id="KW-1185">Reference proteome</keyword>
<accession>A0A255YNH2</accession>
<evidence type="ECO:0000313" key="1">
    <source>
        <dbReference type="EMBL" id="OYQ30145.1"/>
    </source>
</evidence>
<sequence>MTPVPAPAPVILPVSLLPVLPVPAPPLPGQPLPPPGNPLQAAEPASAFRLAEAGYARQAAGQRRQAAALFDAALALEPGHPGWAAEWAMLGRRWQIGGFAVLRDGGPAGPAASPVLGGGQLGASLVFLPDPLAQRPLALLLRANIAASPRAVDAASAQLAAGLRWQLRPGLTLAAERLIPLGAATRADWTVRLAAGGAAGRLAAYGEAGVLAQGGLYAGAQASARLLRIGPAALAAGSWASLQTGTPDVWRVDLGPSLSASMKGVRLQADWRQRVGGNAAPGSGPVVTLSSGF</sequence>
<evidence type="ECO:0008006" key="3">
    <source>
        <dbReference type="Google" id="ProtNLM"/>
    </source>
</evidence>
<comment type="caution">
    <text evidence="1">The sequence shown here is derived from an EMBL/GenBank/DDBJ whole genome shotgun (WGS) entry which is preliminary data.</text>
</comment>